<sequence>MYSDPANPPSHRKRLLSTLPHYLIQPRKFAGFTASFEVETGVRQWDAEEPFPFNLAVDDIMRRTVRQCPADVILAPSSRHWVDLEYADDVVIFSLSSAKLQIAVVPVSY</sequence>
<protein>
    <recommendedName>
        <fullName evidence="3">Reverse transcriptase domain-containing protein</fullName>
    </recommendedName>
</protein>
<evidence type="ECO:0008006" key="3">
    <source>
        <dbReference type="Google" id="ProtNLM"/>
    </source>
</evidence>
<organism evidence="1 2">
    <name type="scientific">Necator americanus</name>
    <name type="common">Human hookworm</name>
    <dbReference type="NCBI Taxonomy" id="51031"/>
    <lineage>
        <taxon>Eukaryota</taxon>
        <taxon>Metazoa</taxon>
        <taxon>Ecdysozoa</taxon>
        <taxon>Nematoda</taxon>
        <taxon>Chromadorea</taxon>
        <taxon>Rhabditida</taxon>
        <taxon>Rhabditina</taxon>
        <taxon>Rhabditomorpha</taxon>
        <taxon>Strongyloidea</taxon>
        <taxon>Ancylostomatidae</taxon>
        <taxon>Bunostominae</taxon>
        <taxon>Necator</taxon>
    </lineage>
</organism>
<name>A0ABR1CUE3_NECAM</name>
<reference evidence="1 2" key="1">
    <citation type="submission" date="2023-08" db="EMBL/GenBank/DDBJ databases">
        <title>A Necator americanus chromosomal reference genome.</title>
        <authorList>
            <person name="Ilik V."/>
            <person name="Petrzelkova K.J."/>
            <person name="Pardy F."/>
            <person name="Fuh T."/>
            <person name="Niatou-Singa F.S."/>
            <person name="Gouil Q."/>
            <person name="Baker L."/>
            <person name="Ritchie M.E."/>
            <person name="Jex A.R."/>
            <person name="Gazzola D."/>
            <person name="Li H."/>
            <person name="Toshio Fujiwara R."/>
            <person name="Zhan B."/>
            <person name="Aroian R.V."/>
            <person name="Pafco B."/>
            <person name="Schwarz E.M."/>
        </authorList>
    </citation>
    <scope>NUCLEOTIDE SEQUENCE [LARGE SCALE GENOMIC DNA]</scope>
    <source>
        <strain evidence="1 2">Aroian</strain>
        <tissue evidence="1">Whole animal</tissue>
    </source>
</reference>
<comment type="caution">
    <text evidence="1">The sequence shown here is derived from an EMBL/GenBank/DDBJ whole genome shotgun (WGS) entry which is preliminary data.</text>
</comment>
<evidence type="ECO:0000313" key="1">
    <source>
        <dbReference type="EMBL" id="KAK6741949.1"/>
    </source>
</evidence>
<accession>A0ABR1CUE3</accession>
<evidence type="ECO:0000313" key="2">
    <source>
        <dbReference type="Proteomes" id="UP001303046"/>
    </source>
</evidence>
<dbReference type="EMBL" id="JAVFWL010000003">
    <property type="protein sequence ID" value="KAK6741949.1"/>
    <property type="molecule type" value="Genomic_DNA"/>
</dbReference>
<keyword evidence="2" id="KW-1185">Reference proteome</keyword>
<gene>
    <name evidence="1" type="primary">Necator_chrIII.g10447</name>
    <name evidence="1" type="ORF">RB195_009682</name>
</gene>
<dbReference type="Proteomes" id="UP001303046">
    <property type="component" value="Unassembled WGS sequence"/>
</dbReference>
<proteinExistence type="predicted"/>